<dbReference type="InterPro" id="IPR051561">
    <property type="entry name" value="FRAS1_ECM"/>
</dbReference>
<evidence type="ECO:0000259" key="2">
    <source>
        <dbReference type="PROSITE" id="PS50268"/>
    </source>
</evidence>
<dbReference type="GO" id="GO:0005509">
    <property type="term" value="F:calcium ion binding"/>
    <property type="evidence" value="ECO:0007669"/>
    <property type="project" value="InterPro"/>
</dbReference>
<feature type="domain" description="Cadherin" evidence="2">
    <location>
        <begin position="1134"/>
        <end position="1236"/>
    </location>
</feature>
<feature type="domain" description="Cadherin" evidence="2">
    <location>
        <begin position="1235"/>
        <end position="1337"/>
    </location>
</feature>
<dbReference type="NCBIfam" id="TIGR01965">
    <property type="entry name" value="VCBS_repeat"/>
    <property type="match status" value="1"/>
</dbReference>
<evidence type="ECO:0000256" key="1">
    <source>
        <dbReference type="SAM" id="MobiDB-lite"/>
    </source>
</evidence>
<dbReference type="Proteomes" id="UP000807785">
    <property type="component" value="Unassembled WGS sequence"/>
</dbReference>
<sequence>MTSSWTVRNDLWSVAAVAVQADTNSAQIALLTPVQDSYLQASNPTTNSGSATSMVIDRETNDLQRALVQFDLSSIPTGATISSATMNLNATQVGGSIGIGAYQVLQSWAEASTTWNQRSSGSNWSSAGGTYNATATDSITATALGVQAFNLTGLVQAWSAGTQQNYGVLVGSPDGGGNRTVTYDSREGTVPPVLRVIYTLPANAAPSLDAGKSPVLSAIGEDAAAPVGAVGTLVSALVDFATPSGQVDNVTDVDAGALLGIAVTAADTGNGSWYYSTNNGSNWNVLGAVTNASARLLAADANTRLYFRPNADFNGTLSSAITFRAWDQTSGTAGATADTSTNGGTTAFSSATDTAALTVTAVNDAPVLADAALGLTVAEDAGAPSGVVGSLVSAFTGGISDPDGGVAKGIAIVASNESNGTWYYSTNGGSTWTVVGTVNSGSSLLLADNASTRLYFAPGANYNGVSAGALTIRAWDTTSGTVATKVSTASTGGITAFSAATDAIDVTVTAVNDAPTLGNGALAAVNEDSASPVGQSVGTIFSGQFTDIDAGASFGGIAVVGNTANAGTQGSWQYSTNGGTNWFAIGTVADNASALAISSTSLIRFVPVADYNGAPPALTVRGLDNTHVGGYSSTAGSETRVNVNSSVNGGSTAIAAATASLSTSITPVNDAPVLTTSGSTLTYTENQAATAVDAALTVSDVDSTNLAGATVTISANYANGQDVLAFTNQLGITGSWTAGTGILTLSGTTTVANYQTALRSVTYANTSDDPSVLTRTISVVVSDGGLPSSVATRDIAVSAVNDPPAVFAPAAIAVIEDLPSAIAGIVVHDVDAGGGSVTATFTVSSGTLSASSGGGVVVGGSAIALTLTGSISNLNAFLGANSLSFTTALDDTSAVTLGVSLNDAGNTGSGGPLSSGVTNVTLNVTPVDDTAPVANADAIVVAEGGTATSLVGGAASVMANDGGLSDTPVNVSLVTNVTHGTLTLNADGSFSYTHDGSENFSDSFSYRLTDNDGQTSTATVSITISPVSDATPVANADAITVAEGGTATSLVGGATNVKTNDSGLSDTPVNVSVVSGPAHASAFTLNADGSFSYTHDGSENFSDSFSYQLTDNDGQTSTATVSITISPVSDTTPVASDDAISVAEGGTATSLVGGATSVMANDSGLSDTPVNVSVVSGPAHASAFTLNADGSFSYTHDGSENFSDSFSYQLTDNDGQTSTATVSITISPVSDTTPVASDDAIAVAEGGTATALVGGATSVMANDSGLSDTPVNVSVVSGPAHASAFTLNADGSFSYTHDGSENFSDSFSYQLTDNDGQTSTATVSITISPVSDATPVASDDAIAVAEGGTATALVGGATSVMANDSGLSDTPVNVSVVSGPAHASAFTLNADGSFSYTHDGSENFSDSFSYQLTDNDGQVSDATVNITITPVSDTTPVANADAISVAEGGTATSLVGGATSVMANDSGLSDTPVNVSVVTDVTHGTLTLNADGSFSYTHDGSENFSDSFSYRLTDNDGQSSDATVSITISPVSDTTPAAVADAISVAEGGTATSLVGGAASVMANDSGLSDTPVNVSLVSDVSHGSLTLNADGTFSYVHDGSENFSDSFSYRLTDNDGQTSTATVSITISPVSDTTPAANADAISVAEGGTATSLVGGAASVMANDTGLSDTPVNVSLVTDVAHGSLTLNADGSFSYTHDGSENFSDSFSYQLTDNDGQTSTATVSITISPVSDATPVASDDAIAVAEGGTATSLVGGASSVMANDSGLSDTPVNVSVVSGPAHASAFTLNADGSFSYTHDGSENFADSFSYRLTDNDGQVSEATVNITISPVSDTTPVASDDAISVAEGGTATSLVGGASSVMANDGGLADTPVNVSLVSSVAHGTLTLNADGSFSYTHDGSENFSDSFSYRLTDNDGQSSTATVSITISPVSDATPVASDDAIAVAEGGTATSLVGGASSVMANDSGLSDTPVNVSVVSGPAHASAFTLNADGSFSYTHDGSENFSDSFSYRLTDNDGQVSDATINITITPVSDTTPVASDDAIAVAEGGTATSLVGGAASVMANDGGLADTPVNVSLVSGVAHGSLTLNADGSFSYTHDGSENFSDSFSYQLSDNDGETSTATVSITISPVSDTTPVASDDAIAVAEGGTATSLVGGASSVMANDTGLSDTPVNVSLVSSVAHGTLTLNADGSFSYTHDGTENFSDSFSYQLTDNDGQVSEATVNITITPVSDTTPVASDDAIAVAEGGTATTLVGGASSVMANDSGLSDTPVNVSLVSSVAHGTLTLNADGSFSYTHDGSENFSDSFTYRLTDNDGQVSDATVSISITPVSDTTPAASDDAISVAEGGTATTLVGGAANVKTNDTGLADSPVNVSLVSDVSHGTLTLNADGSFSYTHDGSENFSDSFSYQLTDNDGQVSDATVSISITPVSDTTPAANADAISVAEGGTATTLVGGASSVMANDTGLSDSPVNVSLVTDVSHGSLTLNADGTFSYTHDGSENFSDSFSYRLTDNDGQSSDATVSITISPVSDTTPAAVADAISVAEGGTATSLVGGAASVMANDSGLSDTPVNVSLVSDVSHGSLTLNADGTFSYVHDGSENFSDSFSYRLTDNDGQTSTATVSITISPVSDTTPAANADAISVAEGGTATSLVGGAASVMANDTGLSDTPVNVSLVTDVAHGSLTLNADGSFSYTHDGSENFSDSFSYQLTDNDGQTSTATVSITISPVSDATPVASDDAIAVAEGGTATSLVGGATNVKTNDTGLSDTPVNVSLVTDVSHGSLTLNADGTFSYVHDGSENFSDSFSYRLTDNDGQTSTATVSITISPVSDTTPAANADAISVAEGGTATSLVGGAASVMANDTGLSDTPVNVSLVTDVAHGSLTLNADGTFSYTHDGSENFSDSFTYRLTDNDGQVSDATVNITMTPVSDTTPVASDDAIAVAEGGTATSLVGGAASVMANDTGLSDTPVNVSLVTDVAHGSLTLNADGSFSYSHDGSENFSDSFSYQLTDNDGETSTATVSITISPVSDTTPVASDDAIAVAEGGTATSLVGGAASVMANDTGLSDTPVNVSLVTDVSHGSLTLNADGTFSYVHDGSENFSDSFSYRLTDNDGQSSTATVSITISPVSDTTPAASDDAISVAEGGTATSLVGGASSVMANDTGLSDTPVNVSLVSGVAHGSLTLNADGSFSYTHDGSENFSDSFSYRLTDNDGQTSTATVSITISPVSDTTPVASDDAIAVAEGGTATSLVGGAASVMANDTGLSDTPVNVSLVSGGVAHGSLTLNADGTFSYTHDGSENFSDSFSYRLTDNDGQTSNATVSISITPVSDTTPAALDDAIAVAEGGTATSLVGGAASVMANDTGLSDTPVNVSLVTDVAHGSLTLNADGTFSYVHDGSENFSDSFSYRLTDNDGQVSDATVNITMTPVSDTTPVASDDAIAVAEGGTATSLVGGAASVMANDTGLSDTPVNVSLVTDVAHGSLTLNADGSFSYSHDGSENFSDSFSYQLTDNDGETSTATVSITISPVSDTTPVASDDAIAVAEGGTATSLVGGAASVMANDTGLSDTPVNVSVVTDVSHGSLTLNADGTFSYVHDGSENFSDSFSYRLTDNDGQSSTATVSITISPVSDTTPAASDDAISVAEGGTATSLVGGASSVMANDTGLSDTPVNVSLVSSVAHGTLTLNADGSFSYTHDGSENFSDSFSYRLTDNDGQTSTATVSITISPVSDATPVASDDAISVAEGGTATSLVGGAASVMANDSGLSDTPVTVSLVTDVSHGTLTLNADGSFSYTHDGSENFSDSFSYQLTDNDGQTSTATVSIAISPVSDTTPVASDDAIAVAEGGTATSLVGGAASVMANDSGLSDTPVNVSVVSGPAHASAFTLNADGSFSYTHDGSENFSDSFSYQLTDNDGQTSTATVSITISPVSDTTPVANADAISVAEGGTATSLVGGAASVMANDSGLSDTPVNVSVVSGPAHASAFTLNADGSFSYTHDGSENFSDSFSYRLTDNDGQTSTATVSITISPVSDATPVANADAISVAEGGTATSLVGGAANVKTNDTGLADSPVNVSLVSDVIHGTLTLNADGTFSYLHDGSENFSDSFSYRLTDNDGQTSTATVSITISPVSDTTPVASDDAISVAEGGTATSLVGGATNVKTNDTGLTDTPVNVSLVTDVAHGTLTLNADGSFSYTHDGSENFSDSFSYRLTDNDGQTSTATVSITISPVSDTTPVANADAISVAEGGTATALVGGAASVMANDGGLSDTPVNVSVVSGPAHASAFTLNADGSFSYTHDGSENFSDSFSYRLTDNDGQTSTATVSITISPVSDTTPVASDDAISVAEGGTATSLVGGATNVKTNDTGLTDTPVNVSLVTDVSHGTLTLNADGSFSYTHDGSENFSDSFSYRLTDNDGQTSTATVSITISPVSDTTPVASDDAISVAEGGTATSLVGGATNVKTNDTGLTDTPVNVSLVTDVAHGTLTLNADGSFSYTHDGSENFSDSFSYRLTDNDGQTSTATVSITISPVSDTTPVANADAISVAEGGTATALVGGAASVMANDGGLSDTPVNVSVVSGPAHASAFTLNADGSFSYTHDGSENFSDSFSYQLTDNDGQTSTATVSITISPVSDATPVANADAIAVAEGGTATSLVGGAASVKTNDTGLADSPVNVSLVSDVSHGMLTLNADGSFSYTHNGSENFSDSFSYRLTDNDGQTSTATVSITISPVSDATPVANADAISVAEGGTATSLVGGAANVKTNDTGLADSPVNVSLVSDVIHGTLTLNADGTFSYLHDGSENFSDSFSYRLTDNDGQTSTATVSITISPVSDTTPVANADAISVAEGGTATALVGGAASVMANDGGLSDTPVNVSVVSGPAHASAFTLNADGSFSYTHDGSENFSDSFSYRLTDNDGQTSTATVSITISPVSDTTPVASDDAISVAEGGTATSLVGGATNVKTNDTGLTDTPVNVSLVTDVSHGTLTLNADGSFSYTHDGSENFSDSFSYRLTDNDGQTSTATVSITISPVSDTTPVASDDAISVAEGGTATSLVGGATNVKTNDTGLTDTPVNVSLVTDVSHGTLTLNADGSFSYTHDGSENFSDSFSYQLTDNDGQTSTATVSITISPVSDTTPVANADAISVAEGGTATALVGGAASVMANDGGLSDTPVNVSVVSGPAHASAFTLNADGSFSYTHDGSENFSDSFSYQLTDNDGQTSTATVSITISPVSDATPVANADAIAVAEGGTATSLVGGAASVKTNDTGLADSPVNVSLVSDVSHGMLTLNADGSFSYTHDGSENFSDSFSYRLTDNDGQTSTATVSITISPVSDNSPVITSSSQVTVTENTRTVVTVTSFDLDGDAPVYGIAGGADATRFTIDPNTGVLTFIASPDYENPSDANLDNTYDVIVRVSDGTLSDTQAIAVTVTDIDESDIGPVQDRDGAPNAVVENAPSGTAVGITAVAVDPDGSAKVSYSLDDSAGGRFSIDPESGVVQVADGSLLDFESMNTHTILVRATSTDGSVSTQEFTIALNDANEFAIGGVTDVNVASNAVDELSPAGTLIGVTAFASDADGSNHAVTYSLDDDGGVFAIHPASGIITLAQGSSLSDASVLSATITVRATSADGSFSTLTMAVEISRASRNVIGTDKIPAGGGDMPGAGVGGSSGASDGSVARAEIARPSGDSKGASSAAFPPEQSAASERQSDGWILVADRQPELPEVSGGHAPVVAAPTPDHGTRIEMVELDKQDDGILRLLSLMQTNQKTGASPQALDNLELAIEHETEQVGNDGGLDIQVDAVRVTALTLTVGVVWWALRISGLAAGVAASLPFWRQIDVLSILPDSQTDEPGWGEDADSEARREELAVADVFESPR</sequence>
<feature type="region of interest" description="Disordered" evidence="1">
    <location>
        <begin position="5659"/>
        <end position="5715"/>
    </location>
</feature>
<dbReference type="Gene3D" id="2.60.40.60">
    <property type="entry name" value="Cadherins"/>
    <property type="match status" value="3"/>
</dbReference>
<gene>
    <name evidence="3" type="ORF">IPH26_17490</name>
</gene>
<feature type="domain" description="Cadherin" evidence="2">
    <location>
        <begin position="5564"/>
        <end position="5664"/>
    </location>
</feature>
<feature type="domain" description="Cadherin" evidence="2">
    <location>
        <begin position="3840"/>
        <end position="3942"/>
    </location>
</feature>
<feature type="domain" description="Cadherin" evidence="2">
    <location>
        <begin position="1033"/>
        <end position="1135"/>
    </location>
</feature>
<dbReference type="CDD" id="cd11304">
    <property type="entry name" value="Cadherin_repeat"/>
    <property type="match status" value="3"/>
</dbReference>
<dbReference type="PANTHER" id="PTHR45739:SF8">
    <property type="entry name" value="FRAS1-RELATED EXTRACELLULAR MATRIX PROTEIN 1"/>
    <property type="match status" value="1"/>
</dbReference>
<dbReference type="PROSITE" id="PS50268">
    <property type="entry name" value="CADHERIN_2"/>
    <property type="match status" value="12"/>
</dbReference>
<comment type="caution">
    <text evidence="3">The sequence shown here is derived from an EMBL/GenBank/DDBJ whole genome shotgun (WGS) entry which is preliminary data.</text>
</comment>
<dbReference type="GO" id="GO:0007156">
    <property type="term" value="P:homophilic cell adhesion via plasma membrane adhesion molecules"/>
    <property type="evidence" value="ECO:0007669"/>
    <property type="project" value="InterPro"/>
</dbReference>
<dbReference type="InterPro" id="IPR010221">
    <property type="entry name" value="VCBS_dom"/>
</dbReference>
<proteinExistence type="predicted"/>
<organism evidence="3 4">
    <name type="scientific">Candidatus Methylophosphatis roskildensis</name>
    <dbReference type="NCBI Taxonomy" id="2899263"/>
    <lineage>
        <taxon>Bacteria</taxon>
        <taxon>Pseudomonadati</taxon>
        <taxon>Pseudomonadota</taxon>
        <taxon>Betaproteobacteria</taxon>
        <taxon>Nitrosomonadales</taxon>
        <taxon>Sterolibacteriaceae</taxon>
        <taxon>Candidatus Methylophosphatis</taxon>
    </lineage>
</organism>
<evidence type="ECO:0000313" key="3">
    <source>
        <dbReference type="EMBL" id="MBK6974648.1"/>
    </source>
</evidence>
<dbReference type="InterPro" id="IPR002126">
    <property type="entry name" value="Cadherin-like_dom"/>
</dbReference>
<protein>
    <submittedName>
        <fullName evidence="3">Tandem-95 repeat protein</fullName>
    </submittedName>
</protein>
<feature type="domain" description="Cadherin" evidence="2">
    <location>
        <begin position="3941"/>
        <end position="4043"/>
    </location>
</feature>
<feature type="domain" description="Cadherin" evidence="2">
    <location>
        <begin position="4543"/>
        <end position="4645"/>
    </location>
</feature>
<reference evidence="3" key="1">
    <citation type="submission" date="2020-10" db="EMBL/GenBank/DDBJ databases">
        <title>Connecting structure to function with the recovery of over 1000 high-quality activated sludge metagenome-assembled genomes encoding full-length rRNA genes using long-read sequencing.</title>
        <authorList>
            <person name="Singleton C.M."/>
            <person name="Petriglieri F."/>
            <person name="Kristensen J.M."/>
            <person name="Kirkegaard R.H."/>
            <person name="Michaelsen T.Y."/>
            <person name="Andersen M.H."/>
            <person name="Karst S.M."/>
            <person name="Dueholm M.S."/>
            <person name="Nielsen P.H."/>
            <person name="Albertsen M."/>
        </authorList>
    </citation>
    <scope>NUCLEOTIDE SEQUENCE</scope>
    <source>
        <strain evidence="3">Bjer_18-Q3-R1-45_BAT3C.347</strain>
    </source>
</reference>
<dbReference type="SMART" id="SM00112">
    <property type="entry name" value="CA"/>
    <property type="match status" value="5"/>
</dbReference>
<evidence type="ECO:0000313" key="4">
    <source>
        <dbReference type="Proteomes" id="UP000807785"/>
    </source>
</evidence>
<dbReference type="GO" id="GO:0009653">
    <property type="term" value="P:anatomical structure morphogenesis"/>
    <property type="evidence" value="ECO:0007669"/>
    <property type="project" value="TreeGrafter"/>
</dbReference>
<feature type="compositionally biased region" description="Gly residues" evidence="1">
    <location>
        <begin position="5663"/>
        <end position="5677"/>
    </location>
</feature>
<dbReference type="InterPro" id="IPR015919">
    <property type="entry name" value="Cadherin-like_sf"/>
</dbReference>
<feature type="domain" description="Cadherin" evidence="2">
    <location>
        <begin position="5459"/>
        <end position="5571"/>
    </location>
</feature>
<dbReference type="SUPFAM" id="SSF49313">
    <property type="entry name" value="Cadherin-like"/>
    <property type="match status" value="3"/>
</dbReference>
<dbReference type="Pfam" id="PF17963">
    <property type="entry name" value="Big_9"/>
    <property type="match status" value="44"/>
</dbReference>
<name>A0A9D7HNC3_9PROT</name>
<dbReference type="Gene3D" id="2.60.40.3440">
    <property type="match status" value="15"/>
</dbReference>
<feature type="domain" description="Cadherin" evidence="2">
    <location>
        <begin position="5347"/>
        <end position="5450"/>
    </location>
</feature>
<feature type="domain" description="Cadherin" evidence="2">
    <location>
        <begin position="5145"/>
        <end position="5247"/>
    </location>
</feature>
<dbReference type="Pfam" id="PF00028">
    <property type="entry name" value="Cadherin"/>
    <property type="match status" value="1"/>
</dbReference>
<dbReference type="GO" id="GO:0016020">
    <property type="term" value="C:membrane"/>
    <property type="evidence" value="ECO:0007669"/>
    <property type="project" value="InterPro"/>
</dbReference>
<accession>A0A9D7HNC3</accession>
<dbReference type="EMBL" id="JADJEV010000004">
    <property type="protein sequence ID" value="MBK6974648.1"/>
    <property type="molecule type" value="Genomic_DNA"/>
</dbReference>
<feature type="domain" description="Cadherin" evidence="2">
    <location>
        <begin position="4844"/>
        <end position="4946"/>
    </location>
</feature>
<dbReference type="NCBIfam" id="NF012211">
    <property type="entry name" value="tand_rpt_95"/>
    <property type="match status" value="44"/>
</dbReference>
<feature type="domain" description="Cadherin" evidence="2">
    <location>
        <begin position="4242"/>
        <end position="4344"/>
    </location>
</feature>
<dbReference type="PANTHER" id="PTHR45739">
    <property type="entry name" value="MATRIX PROTEIN, PUTATIVE-RELATED"/>
    <property type="match status" value="1"/>
</dbReference>